<accession>A0A6P8UUA0</accession>
<dbReference type="AlphaFoldDB" id="A0A6P8UUA0"/>
<feature type="domain" description="RIIa" evidence="2">
    <location>
        <begin position="14"/>
        <end position="51"/>
    </location>
</feature>
<feature type="compositionally biased region" description="Polar residues" evidence="1">
    <location>
        <begin position="611"/>
        <end position="628"/>
    </location>
</feature>
<dbReference type="CDD" id="cd23767">
    <property type="entry name" value="IQCD"/>
    <property type="match status" value="1"/>
</dbReference>
<dbReference type="SUPFAM" id="SSF47391">
    <property type="entry name" value="Dimerization-anchoring domain of cAMP-dependent PK regulatory subunit"/>
    <property type="match status" value="1"/>
</dbReference>
<dbReference type="Pfam" id="PF02197">
    <property type="entry name" value="RIIa"/>
    <property type="match status" value="1"/>
</dbReference>
<feature type="compositionally biased region" description="Polar residues" evidence="1">
    <location>
        <begin position="571"/>
        <end position="583"/>
    </location>
</feature>
<feature type="compositionally biased region" description="Polar residues" evidence="1">
    <location>
        <begin position="745"/>
        <end position="759"/>
    </location>
</feature>
<dbReference type="SMART" id="SM00394">
    <property type="entry name" value="RIIa"/>
    <property type="match status" value="1"/>
</dbReference>
<dbReference type="RefSeq" id="XP_034081323.1">
    <property type="nucleotide sequence ID" value="XM_034225432.1"/>
</dbReference>
<dbReference type="Pfam" id="PF00612">
    <property type="entry name" value="IQ"/>
    <property type="match status" value="1"/>
</dbReference>
<feature type="region of interest" description="Disordered" evidence="1">
    <location>
        <begin position="156"/>
        <end position="214"/>
    </location>
</feature>
<feature type="compositionally biased region" description="Polar residues" evidence="1">
    <location>
        <begin position="196"/>
        <end position="210"/>
    </location>
</feature>
<feature type="compositionally biased region" description="Basic and acidic residues" evidence="1">
    <location>
        <begin position="447"/>
        <end position="465"/>
    </location>
</feature>
<dbReference type="InterPro" id="IPR003117">
    <property type="entry name" value="cAMP_dep_PK_reg_su_I/II_a/b"/>
</dbReference>
<feature type="compositionally biased region" description="Acidic residues" evidence="1">
    <location>
        <begin position="701"/>
        <end position="712"/>
    </location>
</feature>
<dbReference type="PROSITE" id="PS50096">
    <property type="entry name" value="IQ"/>
    <property type="match status" value="1"/>
</dbReference>
<dbReference type="InterPro" id="IPR000048">
    <property type="entry name" value="IQ_motif_EF-hand-BS"/>
</dbReference>
<feature type="compositionally biased region" description="Basic and acidic residues" evidence="1">
    <location>
        <begin position="519"/>
        <end position="532"/>
    </location>
</feature>
<keyword evidence="3" id="KW-1185">Reference proteome</keyword>
<evidence type="ECO:0000313" key="5">
    <source>
        <dbReference type="RefSeq" id="XP_034081324.1"/>
    </source>
</evidence>
<dbReference type="CDD" id="cd12100">
    <property type="entry name" value="DD_CABYR_SP17"/>
    <property type="match status" value="1"/>
</dbReference>
<feature type="compositionally biased region" description="Acidic residues" evidence="1">
    <location>
        <begin position="123"/>
        <end position="136"/>
    </location>
</feature>
<evidence type="ECO:0000256" key="1">
    <source>
        <dbReference type="SAM" id="MobiDB-lite"/>
    </source>
</evidence>
<proteinExistence type="predicted"/>
<evidence type="ECO:0000259" key="2">
    <source>
        <dbReference type="SMART" id="SM00394"/>
    </source>
</evidence>
<feature type="region of interest" description="Disordered" evidence="1">
    <location>
        <begin position="73"/>
        <end position="137"/>
    </location>
</feature>
<dbReference type="InterPro" id="IPR047579">
    <property type="entry name" value="DD_CABYR_SP17"/>
</dbReference>
<dbReference type="CTD" id="53340"/>
<name>A0A6P8UUA0_GYMAC</name>
<dbReference type="Proteomes" id="UP000515161">
    <property type="component" value="Unplaced"/>
</dbReference>
<dbReference type="Gene3D" id="1.20.890.10">
    <property type="entry name" value="cAMP-dependent protein kinase regulatory subunit, dimerization-anchoring domain"/>
    <property type="match status" value="1"/>
</dbReference>
<dbReference type="KEGG" id="gacu:117552162"/>
<feature type="compositionally biased region" description="Basic and acidic residues" evidence="1">
    <location>
        <begin position="767"/>
        <end position="777"/>
    </location>
</feature>
<reference evidence="4 5" key="1">
    <citation type="submission" date="2025-04" db="UniProtKB">
        <authorList>
            <consortium name="RefSeq"/>
        </authorList>
    </citation>
    <scope>IDENTIFICATION</scope>
</reference>
<dbReference type="RefSeq" id="XP_034081324.1">
    <property type="nucleotide sequence ID" value="XM_034225433.1"/>
</dbReference>
<evidence type="ECO:0000313" key="3">
    <source>
        <dbReference type="Proteomes" id="UP000515161"/>
    </source>
</evidence>
<feature type="compositionally biased region" description="Polar residues" evidence="1">
    <location>
        <begin position="306"/>
        <end position="323"/>
    </location>
</feature>
<dbReference type="PANTHER" id="PTHR10699:SF11">
    <property type="entry name" value="IGLOO, ISOFORM A"/>
    <property type="match status" value="1"/>
</dbReference>
<feature type="compositionally biased region" description="Basic and acidic residues" evidence="1">
    <location>
        <begin position="501"/>
        <end position="511"/>
    </location>
</feature>
<protein>
    <submittedName>
        <fullName evidence="4 5">Sperm surface protein Sp17 isoform X1</fullName>
    </submittedName>
</protein>
<feature type="compositionally biased region" description="Basic and acidic residues" evidence="1">
    <location>
        <begin position="81"/>
        <end position="97"/>
    </location>
</feature>
<dbReference type="GeneID" id="117552162"/>
<sequence>MSVPFSNTHLRVPRGFSTILEGLAREVLRDQPEDIPKYAAQYFDTLLTQREDSGIDPAEWAAKLEDRFYNNHAFKATGPSPEKEPSAKMTISKEKSYESQTEDESSHTEGVSNVSTTHPTVSEEVDSSESTEEYEEKLDITEKNVISMAEGLSEEQSVNVLPATDLQPDDLSGTEEEKDQTITTFDQVGRAANGKDSISVQDQDNTQSELEPTDLLSLKAISNVCSQELEPEKERGDNEQNNSVVDMEIIDPEGDLNSDAEEPVGVFSYSGLADVDVCATELGGTERTMEGATAENDEESSRPQPEENTVQSLLSHSETLEYNQQEEDQVEKTEEVASSSESSSGVIHESLTHIEGVSVSNAITNEDSLVEVNFEDVPEGQQIKEVEEKQPGDSSVDVLQTTFLEMQLEEECKEVTAVETEQNISQTQDHSEPAMMGVVEEIKCEGEEMERQHRESDIMSKKVDTNDSDLNNSGVDGKHEGVKTISSSHQPTIDEENSENEMDHENEDINEKAGGISEGEFHQNEGCEKDENSNDAEDETTDTGGGKKEDGLAEGYGDGEIQETNAGGAGNHSSQATRENISTAGIEAERETLEASTHLPEEKEESRRTPVDSQLQDTVGETEVTSTEKGPDVMGLLEEEEVDSEIQGKRDTLCEEGISSPTPSADLPAAEDEVPPASEKDSTEPEGKSSEKEDCSRPHEEEDIMDIPLDDPEANRAAAKIQAGFRGHMTRKKMKPEDKAEGEEVSSTGDVLNCSQGDTETGGSGAVERDDTSVPEQ</sequence>
<organism evidence="3 5">
    <name type="scientific">Gymnodraco acuticeps</name>
    <name type="common">Antarctic dragonfish</name>
    <dbReference type="NCBI Taxonomy" id="8218"/>
    <lineage>
        <taxon>Eukaryota</taxon>
        <taxon>Metazoa</taxon>
        <taxon>Chordata</taxon>
        <taxon>Craniata</taxon>
        <taxon>Vertebrata</taxon>
        <taxon>Euteleostomi</taxon>
        <taxon>Actinopterygii</taxon>
        <taxon>Neopterygii</taxon>
        <taxon>Teleostei</taxon>
        <taxon>Neoteleostei</taxon>
        <taxon>Acanthomorphata</taxon>
        <taxon>Eupercaria</taxon>
        <taxon>Perciformes</taxon>
        <taxon>Notothenioidei</taxon>
        <taxon>Bathydraconidae</taxon>
        <taxon>Gymnodraco</taxon>
    </lineage>
</organism>
<feature type="compositionally biased region" description="Low complexity" evidence="1">
    <location>
        <begin position="336"/>
        <end position="347"/>
    </location>
</feature>
<feature type="compositionally biased region" description="Basic and acidic residues" evidence="1">
    <location>
        <begin position="587"/>
        <end position="610"/>
    </location>
</feature>
<dbReference type="OrthoDB" id="252964at2759"/>
<evidence type="ECO:0000313" key="4">
    <source>
        <dbReference type="RefSeq" id="XP_034081323.1"/>
    </source>
</evidence>
<dbReference type="PANTHER" id="PTHR10699">
    <property type="entry name" value="NEUROMODULIN"/>
    <property type="match status" value="1"/>
</dbReference>
<gene>
    <name evidence="4 5" type="primary">spa17</name>
</gene>
<dbReference type="GO" id="GO:0005516">
    <property type="term" value="F:calmodulin binding"/>
    <property type="evidence" value="ECO:0007669"/>
    <property type="project" value="TreeGrafter"/>
</dbReference>
<feature type="compositionally biased region" description="Polar residues" evidence="1">
    <location>
        <begin position="108"/>
        <end position="120"/>
    </location>
</feature>
<feature type="region of interest" description="Disordered" evidence="1">
    <location>
        <begin position="284"/>
        <end position="347"/>
    </location>
</feature>
<feature type="compositionally biased region" description="Basic and acidic residues" evidence="1">
    <location>
        <begin position="678"/>
        <end position="700"/>
    </location>
</feature>
<feature type="region of interest" description="Disordered" evidence="1">
    <location>
        <begin position="447"/>
        <end position="777"/>
    </location>
</feature>
<dbReference type="SMART" id="SM00015">
    <property type="entry name" value="IQ"/>
    <property type="match status" value="1"/>
</dbReference>